<sequence>MIAGSAAIIATYWDGAWHSEIGRDSTFAPPHVLLYSSIAAVALIIAAWVVVTLVRERSALSVLRHRALVLTGAALAVVALSAALDVLWHEYFGRDSVLWSPPHLLGIIGSVVVVVGVTMSGDRGRPLRSADVALGAVLLGTAMLPVRSSPWKWCNG</sequence>
<comment type="caution">
    <text evidence="2">The sequence shown here is derived from an EMBL/GenBank/DDBJ whole genome shotgun (WGS) entry which is preliminary data.</text>
</comment>
<evidence type="ECO:0000313" key="3">
    <source>
        <dbReference type="Proteomes" id="UP000818266"/>
    </source>
</evidence>
<dbReference type="OrthoDB" id="919086at2"/>
<dbReference type="RefSeq" id="WP_152582364.1">
    <property type="nucleotide sequence ID" value="NZ_VIKT02000008.1"/>
</dbReference>
<evidence type="ECO:0000313" key="2">
    <source>
        <dbReference type="EMBL" id="NHF62794.1"/>
    </source>
</evidence>
<dbReference type="EMBL" id="VIKT02000008">
    <property type="protein sequence ID" value="NHF62794.1"/>
    <property type="molecule type" value="Genomic_DNA"/>
</dbReference>
<keyword evidence="1" id="KW-0812">Transmembrane</keyword>
<organism evidence="2 3">
    <name type="scientific">Microcella pacifica</name>
    <dbReference type="NCBI Taxonomy" id="2591847"/>
    <lineage>
        <taxon>Bacteria</taxon>
        <taxon>Bacillati</taxon>
        <taxon>Actinomycetota</taxon>
        <taxon>Actinomycetes</taxon>
        <taxon>Micrococcales</taxon>
        <taxon>Microbacteriaceae</taxon>
        <taxon>Microcella</taxon>
    </lineage>
</organism>
<reference evidence="2 3" key="2">
    <citation type="submission" date="2020-03" db="EMBL/GenBank/DDBJ databases">
        <title>Chryseoglobus sp. isolated from a deep-sea seamount.</title>
        <authorList>
            <person name="Zhang D.-C."/>
        </authorList>
    </citation>
    <scope>NUCLEOTIDE SEQUENCE [LARGE SCALE GENOMIC DNA]</scope>
    <source>
        <strain evidence="2 3">KN1116</strain>
    </source>
</reference>
<dbReference type="Proteomes" id="UP000818266">
    <property type="component" value="Unassembled WGS sequence"/>
</dbReference>
<accession>A0A9E5MK79</accession>
<feature type="transmembrane region" description="Helical" evidence="1">
    <location>
        <begin position="100"/>
        <end position="119"/>
    </location>
</feature>
<feature type="transmembrane region" description="Helical" evidence="1">
    <location>
        <begin position="32"/>
        <end position="55"/>
    </location>
</feature>
<name>A0A9E5MK79_9MICO</name>
<dbReference type="AlphaFoldDB" id="A0A9E5MK79"/>
<proteinExistence type="predicted"/>
<gene>
    <name evidence="2" type="ORF">FK219_006020</name>
</gene>
<protein>
    <submittedName>
        <fullName evidence="2">Uncharacterized protein</fullName>
    </submittedName>
</protein>
<keyword evidence="1" id="KW-1133">Transmembrane helix</keyword>
<keyword evidence="1" id="KW-0472">Membrane</keyword>
<keyword evidence="3" id="KW-1185">Reference proteome</keyword>
<feature type="transmembrane region" description="Helical" evidence="1">
    <location>
        <begin position="67"/>
        <end position="88"/>
    </location>
</feature>
<reference evidence="2 3" key="1">
    <citation type="submission" date="2019-06" db="EMBL/GenBank/DDBJ databases">
        <authorList>
            <person name="De-Chao Zhang Q."/>
        </authorList>
    </citation>
    <scope>NUCLEOTIDE SEQUENCE [LARGE SCALE GENOMIC DNA]</scope>
    <source>
        <strain evidence="2 3">KN1116</strain>
    </source>
</reference>
<evidence type="ECO:0000256" key="1">
    <source>
        <dbReference type="SAM" id="Phobius"/>
    </source>
</evidence>